<dbReference type="Pfam" id="PF07254">
    <property type="entry name" value="Cpta_toxin"/>
    <property type="match status" value="1"/>
</dbReference>
<dbReference type="EMBL" id="JAKIKT010000002">
    <property type="protein sequence ID" value="MCL2913411.1"/>
    <property type="molecule type" value="Genomic_DNA"/>
</dbReference>
<organism evidence="2 3">
    <name type="scientific">Shewanella corallii</name>
    <dbReference type="NCBI Taxonomy" id="560080"/>
    <lineage>
        <taxon>Bacteria</taxon>
        <taxon>Pseudomonadati</taxon>
        <taxon>Pseudomonadota</taxon>
        <taxon>Gammaproteobacteria</taxon>
        <taxon>Alteromonadales</taxon>
        <taxon>Shewanellaceae</taxon>
        <taxon>Shewanella</taxon>
    </lineage>
</organism>
<reference evidence="2 3" key="1">
    <citation type="submission" date="2022-01" db="EMBL/GenBank/DDBJ databases">
        <title>Whole genome-based taxonomy of the Shewanellaceae.</title>
        <authorList>
            <person name="Martin-Rodriguez A.J."/>
        </authorList>
    </citation>
    <scope>NUCLEOTIDE SEQUENCE [LARGE SCALE GENOMIC DNA]</scope>
    <source>
        <strain evidence="2 3">DSM 21332</strain>
    </source>
</reference>
<evidence type="ECO:0008006" key="4">
    <source>
        <dbReference type="Google" id="ProtNLM"/>
    </source>
</evidence>
<dbReference type="RefSeq" id="WP_249248187.1">
    <property type="nucleotide sequence ID" value="NZ_JAKIKT010000002.1"/>
</dbReference>
<evidence type="ECO:0000256" key="1">
    <source>
        <dbReference type="SAM" id="Phobius"/>
    </source>
</evidence>
<dbReference type="InterPro" id="IPR009883">
    <property type="entry name" value="YgfX"/>
</dbReference>
<sequence>MAVRRHNFHLSSSIQQRLSFLVVAAVCLSSFLLWPKAYPDIFLWFKVLTFVLVVAALGRAFLRLMHWQVDLSLDEEGEYWLLNGSECELARSYVMPLMCFVYVKVDRQERLIIVFKDMLSEADYRALCRVLLRHQKGSHEAP</sequence>
<feature type="transmembrane region" description="Helical" evidence="1">
    <location>
        <begin position="18"/>
        <end position="35"/>
    </location>
</feature>
<keyword evidence="3" id="KW-1185">Reference proteome</keyword>
<gene>
    <name evidence="2" type="ORF">L2725_06365</name>
</gene>
<dbReference type="Proteomes" id="UP001202831">
    <property type="component" value="Unassembled WGS sequence"/>
</dbReference>
<comment type="caution">
    <text evidence="2">The sequence shown here is derived from an EMBL/GenBank/DDBJ whole genome shotgun (WGS) entry which is preliminary data.</text>
</comment>
<proteinExistence type="predicted"/>
<accession>A0ABT0N694</accession>
<feature type="transmembrane region" description="Helical" evidence="1">
    <location>
        <begin position="41"/>
        <end position="62"/>
    </location>
</feature>
<evidence type="ECO:0000313" key="3">
    <source>
        <dbReference type="Proteomes" id="UP001202831"/>
    </source>
</evidence>
<keyword evidence="1" id="KW-1133">Transmembrane helix</keyword>
<evidence type="ECO:0000313" key="2">
    <source>
        <dbReference type="EMBL" id="MCL2913411.1"/>
    </source>
</evidence>
<keyword evidence="1" id="KW-0812">Transmembrane</keyword>
<protein>
    <recommendedName>
        <fullName evidence="4">Toxin CptA</fullName>
    </recommendedName>
</protein>
<name>A0ABT0N694_9GAMM</name>
<keyword evidence="1" id="KW-0472">Membrane</keyword>